<reference evidence="1 2" key="2">
    <citation type="journal article" date="2017" name="Front. Plant Sci.">
        <title>Gene Classification and Mining of Molecular Markers Useful in Red Clover (Trifolium pratense) Breeding.</title>
        <authorList>
            <person name="Istvanek J."/>
            <person name="Dluhosova J."/>
            <person name="Dluhos P."/>
            <person name="Patkova L."/>
            <person name="Nedelnik J."/>
            <person name="Repkova J."/>
        </authorList>
    </citation>
    <scope>NUCLEOTIDE SEQUENCE [LARGE SCALE GENOMIC DNA]</scope>
    <source>
        <strain evidence="2">cv. Tatra</strain>
        <tissue evidence="1">Young leaves</tissue>
    </source>
</reference>
<proteinExistence type="predicted"/>
<organism evidence="1 2">
    <name type="scientific">Trifolium pratense</name>
    <name type="common">Red clover</name>
    <dbReference type="NCBI Taxonomy" id="57577"/>
    <lineage>
        <taxon>Eukaryota</taxon>
        <taxon>Viridiplantae</taxon>
        <taxon>Streptophyta</taxon>
        <taxon>Embryophyta</taxon>
        <taxon>Tracheophyta</taxon>
        <taxon>Spermatophyta</taxon>
        <taxon>Magnoliopsida</taxon>
        <taxon>eudicotyledons</taxon>
        <taxon>Gunneridae</taxon>
        <taxon>Pentapetalae</taxon>
        <taxon>rosids</taxon>
        <taxon>fabids</taxon>
        <taxon>Fabales</taxon>
        <taxon>Fabaceae</taxon>
        <taxon>Papilionoideae</taxon>
        <taxon>50 kb inversion clade</taxon>
        <taxon>NPAAA clade</taxon>
        <taxon>Hologalegina</taxon>
        <taxon>IRL clade</taxon>
        <taxon>Trifolieae</taxon>
        <taxon>Trifolium</taxon>
    </lineage>
</organism>
<dbReference type="Gene3D" id="3.30.420.10">
    <property type="entry name" value="Ribonuclease H-like superfamily/Ribonuclease H"/>
    <property type="match status" value="1"/>
</dbReference>
<name>A0A2K3KN87_TRIPR</name>
<evidence type="ECO:0000313" key="2">
    <source>
        <dbReference type="Proteomes" id="UP000236291"/>
    </source>
</evidence>
<gene>
    <name evidence="1" type="ORF">L195_g055767</name>
</gene>
<comment type="caution">
    <text evidence="1">The sequence shown here is derived from an EMBL/GenBank/DDBJ whole genome shotgun (WGS) entry which is preliminary data.</text>
</comment>
<sequence length="100" mass="11325">MESVRYGANTYLNPNSPIILNNPSRLRARLHFGLGIQWQHGTHRASTLQLGIGSRVLIFHLAKVEFAPVLLAYLLADPRMDFYTFLPPHVVRRFLANAGE</sequence>
<reference evidence="1 2" key="1">
    <citation type="journal article" date="2014" name="Am. J. Bot.">
        <title>Genome assembly and annotation for red clover (Trifolium pratense; Fabaceae).</title>
        <authorList>
            <person name="Istvanek J."/>
            <person name="Jaros M."/>
            <person name="Krenek A."/>
            <person name="Repkova J."/>
        </authorList>
    </citation>
    <scope>NUCLEOTIDE SEQUENCE [LARGE SCALE GENOMIC DNA]</scope>
    <source>
        <strain evidence="2">cv. Tatra</strain>
        <tissue evidence="1">Young leaves</tissue>
    </source>
</reference>
<dbReference type="EMBL" id="ASHM01102911">
    <property type="protein sequence ID" value="PNX67703.1"/>
    <property type="molecule type" value="Genomic_DNA"/>
</dbReference>
<dbReference type="Proteomes" id="UP000236291">
    <property type="component" value="Unassembled WGS sequence"/>
</dbReference>
<dbReference type="AlphaFoldDB" id="A0A2K3KN87"/>
<protein>
    <submittedName>
        <fullName evidence="1">Uncharacterized protein</fullName>
    </submittedName>
</protein>
<accession>A0A2K3KN87</accession>
<evidence type="ECO:0000313" key="1">
    <source>
        <dbReference type="EMBL" id="PNX67703.1"/>
    </source>
</evidence>
<dbReference type="InterPro" id="IPR036397">
    <property type="entry name" value="RNaseH_sf"/>
</dbReference>
<dbReference type="GO" id="GO:0003676">
    <property type="term" value="F:nucleic acid binding"/>
    <property type="evidence" value="ECO:0007669"/>
    <property type="project" value="InterPro"/>
</dbReference>